<evidence type="ECO:0000313" key="2">
    <source>
        <dbReference type="MGI" id="MGI:1927551"/>
    </source>
</evidence>
<dbReference type="Gene3D" id="1.25.40.20">
    <property type="entry name" value="Ankyrin repeat-containing domain"/>
    <property type="match status" value="1"/>
</dbReference>
<evidence type="ECO:0007829" key="5">
    <source>
        <dbReference type="ProteomicsDB" id="D6RDE4"/>
    </source>
</evidence>
<sequence>MNTEAEQQLLHHARNGNAEEVRKLLAAMARMEVVADIDCKEVSLTWAGHLFTWHAILDTNKWSRIC</sequence>
<reference evidence="1" key="3">
    <citation type="submission" date="2025-08" db="UniProtKB">
        <authorList>
            <consortium name="Ensembl"/>
        </authorList>
    </citation>
    <scope>IDENTIFICATION</scope>
    <source>
        <strain evidence="1">C57BL/6J</strain>
    </source>
</reference>
<dbReference type="SMR" id="D6RDE4"/>
<dbReference type="PeptideAtlas" id="D6RDE4"/>
<evidence type="ECO:0000313" key="1">
    <source>
        <dbReference type="Ensembl" id="ENSMUSP00000114913.2"/>
    </source>
</evidence>
<dbReference type="HOGENOM" id="CLU_2830554_0_0_1"/>
<dbReference type="Antibodypedia" id="22086">
    <property type="antibodies" value="192 antibodies from 30 providers"/>
</dbReference>
<reference evidence="1 3" key="1">
    <citation type="journal article" date="2009" name="PLoS Biol.">
        <title>Lineage-specific biology revealed by a finished genome assembly of the mouse.</title>
        <authorList>
            <consortium name="Mouse Genome Sequencing Consortium"/>
            <person name="Church D.M."/>
            <person name="Goodstadt L."/>
            <person name="Hillier L.W."/>
            <person name="Zody M.C."/>
            <person name="Goldstein S."/>
            <person name="She X."/>
            <person name="Bult C.J."/>
            <person name="Agarwala R."/>
            <person name="Cherry J.L."/>
            <person name="DiCuccio M."/>
            <person name="Hlavina W."/>
            <person name="Kapustin Y."/>
            <person name="Meric P."/>
            <person name="Maglott D."/>
            <person name="Birtle Z."/>
            <person name="Marques A.C."/>
            <person name="Graves T."/>
            <person name="Zhou S."/>
            <person name="Teague B."/>
            <person name="Potamousis K."/>
            <person name="Churas C."/>
            <person name="Place M."/>
            <person name="Herschleb J."/>
            <person name="Runnheim R."/>
            <person name="Forrest D."/>
            <person name="Amos-Landgraf J."/>
            <person name="Schwartz D.C."/>
            <person name="Cheng Z."/>
            <person name="Lindblad-Toh K."/>
            <person name="Eichler E.E."/>
            <person name="Ponting C.P."/>
        </authorList>
    </citation>
    <scope>NUCLEOTIDE SEQUENCE [LARGE SCALE GENOMIC DNA]</scope>
    <source>
        <strain evidence="1 3">C57BL/6J</strain>
    </source>
</reference>
<reference evidence="1 3" key="2">
    <citation type="journal article" date="2011" name="PLoS Biol.">
        <title>Modernizing reference genome assemblies.</title>
        <authorList>
            <person name="Church D.M."/>
            <person name="Schneider V.A."/>
            <person name="Graves T."/>
            <person name="Auger K."/>
            <person name="Cunningham F."/>
            <person name="Bouk N."/>
            <person name="Chen H.C."/>
            <person name="Agarwala R."/>
            <person name="McLaren W.M."/>
            <person name="Ritchie G.R."/>
            <person name="Albracht D."/>
            <person name="Kremitzki M."/>
            <person name="Rock S."/>
            <person name="Kotkiewicz H."/>
            <person name="Kremitzki C."/>
            <person name="Wollam A."/>
            <person name="Trani L."/>
            <person name="Fulton L."/>
            <person name="Fulton R."/>
            <person name="Matthews L."/>
            <person name="Whitehead S."/>
            <person name="Chow W."/>
            <person name="Torrance J."/>
            <person name="Dunn M."/>
            <person name="Harden G."/>
            <person name="Threadgold G."/>
            <person name="Wood J."/>
            <person name="Collins J."/>
            <person name="Heath P."/>
            <person name="Griffiths G."/>
            <person name="Pelan S."/>
            <person name="Grafham D."/>
            <person name="Eichler E.E."/>
            <person name="Weinstock G."/>
            <person name="Mardis E.R."/>
            <person name="Wilson R.K."/>
            <person name="Howe K."/>
            <person name="Flicek P."/>
            <person name="Hubbard T."/>
        </authorList>
    </citation>
    <scope>NUCLEOTIDE SEQUENCE [LARGE SCALE GENOMIC DNA]</scope>
    <source>
        <strain evidence="1 3">C57BL/6J</strain>
    </source>
</reference>
<dbReference type="VEuPathDB" id="HostDB:ENSMUSG00000044252"/>
<dbReference type="InterPro" id="IPR036770">
    <property type="entry name" value="Ankyrin_rpt-contain_sf"/>
</dbReference>
<dbReference type="GeneTree" id="ENSGT00940000155295"/>
<dbReference type="ExpressionAtlas" id="D6RDE4">
    <property type="expression patterns" value="baseline and differential"/>
</dbReference>
<keyword evidence="4 5" id="KW-1267">Proteomics identification</keyword>
<evidence type="ECO:0007829" key="4">
    <source>
        <dbReference type="PeptideAtlas" id="D6RDE4"/>
    </source>
</evidence>
<organism evidence="1 3">
    <name type="scientific">Mus musculus</name>
    <name type="common">Mouse</name>
    <dbReference type="NCBI Taxonomy" id="10090"/>
    <lineage>
        <taxon>Eukaryota</taxon>
        <taxon>Metazoa</taxon>
        <taxon>Chordata</taxon>
        <taxon>Craniata</taxon>
        <taxon>Vertebrata</taxon>
        <taxon>Euteleostomi</taxon>
        <taxon>Mammalia</taxon>
        <taxon>Eutheria</taxon>
        <taxon>Euarchontoglires</taxon>
        <taxon>Glires</taxon>
        <taxon>Rodentia</taxon>
        <taxon>Myomorpha</taxon>
        <taxon>Muroidea</taxon>
        <taxon>Muridae</taxon>
        <taxon>Murinae</taxon>
        <taxon>Mus</taxon>
        <taxon>Mus</taxon>
    </lineage>
</organism>
<accession>D6RDE4</accession>
<reference evidence="1" key="4">
    <citation type="submission" date="2025-09" db="UniProtKB">
        <authorList>
            <consortium name="Ensembl"/>
        </authorList>
    </citation>
    <scope>IDENTIFICATION</scope>
    <source>
        <strain evidence="1">C57BL/6J</strain>
    </source>
</reference>
<keyword evidence="3" id="KW-1185">Reference proteome</keyword>
<dbReference type="Proteomes" id="UP000000589">
    <property type="component" value="Chromosome 18"/>
</dbReference>
<dbReference type="AGR" id="MGI:1927551"/>
<dbReference type="AlphaFoldDB" id="D6RDE4"/>
<protein>
    <submittedName>
        <fullName evidence="1">Oxysterol binding protein-like 1A</fullName>
    </submittedName>
</protein>
<dbReference type="Bgee" id="ENSMUSG00000044252">
    <property type="expression patterns" value="Expressed in retrosplenial region and 254 other cell types or tissues"/>
</dbReference>
<name>D6RDE4_MOUSE</name>
<dbReference type="Ensembl" id="ENSMUST00000147197.2">
    <property type="protein sequence ID" value="ENSMUSP00000114913.2"/>
    <property type="gene ID" value="ENSMUSG00000044252.19"/>
</dbReference>
<proteinExistence type="evidence at protein level"/>
<dbReference type="ProteomicsDB" id="371404"/>
<gene>
    <name evidence="1 2" type="primary">Osbpl1a</name>
</gene>
<evidence type="ECO:0000313" key="3">
    <source>
        <dbReference type="Proteomes" id="UP000000589"/>
    </source>
</evidence>
<dbReference type="MGI" id="MGI:1927551">
    <property type="gene designation" value="Osbpl1a"/>
</dbReference>